<dbReference type="PANTHER" id="PTHR44591">
    <property type="entry name" value="STRESS RESPONSE REGULATOR PROTEIN 1"/>
    <property type="match status" value="1"/>
</dbReference>
<accession>A0A1G7H107</accession>
<dbReference type="GO" id="GO:0000160">
    <property type="term" value="P:phosphorelay signal transduction system"/>
    <property type="evidence" value="ECO:0007669"/>
    <property type="project" value="InterPro"/>
</dbReference>
<feature type="region of interest" description="Disordered" evidence="3">
    <location>
        <begin position="136"/>
        <end position="178"/>
    </location>
</feature>
<gene>
    <name evidence="5" type="ORF">SAMN05421720_11712</name>
</gene>
<dbReference type="PROSITE" id="PS50110">
    <property type="entry name" value="RESPONSE_REGULATORY"/>
    <property type="match status" value="1"/>
</dbReference>
<protein>
    <submittedName>
        <fullName evidence="5">Response regulator receiver domain-containing protein</fullName>
    </submittedName>
</protein>
<feature type="domain" description="Response regulatory" evidence="4">
    <location>
        <begin position="10"/>
        <end position="130"/>
    </location>
</feature>
<evidence type="ECO:0000313" key="5">
    <source>
        <dbReference type="EMBL" id="SDE94106.1"/>
    </source>
</evidence>
<evidence type="ECO:0000313" key="6">
    <source>
        <dbReference type="Proteomes" id="UP000199412"/>
    </source>
</evidence>
<feature type="compositionally biased region" description="Basic and acidic residues" evidence="3">
    <location>
        <begin position="139"/>
        <end position="148"/>
    </location>
</feature>
<dbReference type="AlphaFoldDB" id="A0A1G7H107"/>
<keyword evidence="1 2" id="KW-0597">Phosphoprotein</keyword>
<feature type="modified residue" description="4-aspartylphosphate" evidence="2">
    <location>
        <position position="61"/>
    </location>
</feature>
<dbReference type="OrthoDB" id="9786548at2"/>
<dbReference type="Gene3D" id="3.40.50.2300">
    <property type="match status" value="1"/>
</dbReference>
<evidence type="ECO:0000256" key="3">
    <source>
        <dbReference type="SAM" id="MobiDB-lite"/>
    </source>
</evidence>
<keyword evidence="6" id="KW-1185">Reference proteome</keyword>
<dbReference type="EMBL" id="FNAP01000017">
    <property type="protein sequence ID" value="SDE94106.1"/>
    <property type="molecule type" value="Genomic_DNA"/>
</dbReference>
<evidence type="ECO:0000259" key="4">
    <source>
        <dbReference type="PROSITE" id="PS50110"/>
    </source>
</evidence>
<dbReference type="InterPro" id="IPR011006">
    <property type="entry name" value="CheY-like_superfamily"/>
</dbReference>
<dbReference type="CDD" id="cd17535">
    <property type="entry name" value="REC_NarL-like"/>
    <property type="match status" value="1"/>
</dbReference>
<dbReference type="Proteomes" id="UP000199412">
    <property type="component" value="Unassembled WGS sequence"/>
</dbReference>
<name>A0A1G7H107_9PROT</name>
<dbReference type="STRING" id="69960.SAMN05421720_11712"/>
<reference evidence="5 6" key="1">
    <citation type="submission" date="2016-10" db="EMBL/GenBank/DDBJ databases">
        <authorList>
            <person name="de Groot N.N."/>
        </authorList>
    </citation>
    <scope>NUCLEOTIDE SEQUENCE [LARGE SCALE GENOMIC DNA]</scope>
    <source>
        <strain evidence="5 6">ATCC 700224</strain>
    </source>
</reference>
<dbReference type="InterPro" id="IPR001789">
    <property type="entry name" value="Sig_transdc_resp-reg_receiver"/>
</dbReference>
<dbReference type="InterPro" id="IPR050595">
    <property type="entry name" value="Bact_response_regulator"/>
</dbReference>
<evidence type="ECO:0000256" key="1">
    <source>
        <dbReference type="ARBA" id="ARBA00022553"/>
    </source>
</evidence>
<organism evidence="5 6">
    <name type="scientific">Rhodospira trueperi</name>
    <dbReference type="NCBI Taxonomy" id="69960"/>
    <lineage>
        <taxon>Bacteria</taxon>
        <taxon>Pseudomonadati</taxon>
        <taxon>Pseudomonadota</taxon>
        <taxon>Alphaproteobacteria</taxon>
        <taxon>Rhodospirillales</taxon>
        <taxon>Rhodospirillaceae</taxon>
        <taxon>Rhodospira</taxon>
    </lineage>
</organism>
<dbReference type="PANTHER" id="PTHR44591:SF3">
    <property type="entry name" value="RESPONSE REGULATORY DOMAIN-CONTAINING PROTEIN"/>
    <property type="match status" value="1"/>
</dbReference>
<evidence type="ECO:0000256" key="2">
    <source>
        <dbReference type="PROSITE-ProRule" id="PRU00169"/>
    </source>
</evidence>
<dbReference type="RefSeq" id="WP_092787844.1">
    <property type="nucleotide sequence ID" value="NZ_FNAP01000017.1"/>
</dbReference>
<sequence>MSALDWAALRVLIVDDNAFFRQVVRTVLSAAGVTEILEAGTSEEALDRFWAEDLIDLVLLDYVMKPQDGLAVTRMMRDEAHSHNPTVPIIMVSGHLNPAEVRIALDAGVHAVVGKPISARELLRVVKRTMTEPVPFVRTEGDFGPDHRRPARAPQTDQTGGEASPQAETGIVSDAREE</sequence>
<dbReference type="Pfam" id="PF00072">
    <property type="entry name" value="Response_reg"/>
    <property type="match status" value="1"/>
</dbReference>
<dbReference type="SUPFAM" id="SSF52172">
    <property type="entry name" value="CheY-like"/>
    <property type="match status" value="1"/>
</dbReference>
<dbReference type="InterPro" id="IPR058245">
    <property type="entry name" value="NreC/VraR/RcsB-like_REC"/>
</dbReference>
<proteinExistence type="predicted"/>
<dbReference type="SMART" id="SM00448">
    <property type="entry name" value="REC"/>
    <property type="match status" value="1"/>
</dbReference>